<evidence type="ECO:0000256" key="6">
    <source>
        <dbReference type="ARBA" id="ARBA00022777"/>
    </source>
</evidence>
<dbReference type="SMART" id="SM00145">
    <property type="entry name" value="PI3Ka"/>
    <property type="match status" value="1"/>
</dbReference>
<dbReference type="CDD" id="cd05167">
    <property type="entry name" value="PI4Kc_III_alpha"/>
    <property type="match status" value="1"/>
</dbReference>
<dbReference type="FunFam" id="1.10.1070.11:FF:000012">
    <property type="entry name" value="Phosphatidylinositol 4-kinase alpha 1"/>
    <property type="match status" value="1"/>
</dbReference>
<dbReference type="Gene3D" id="3.30.1010.10">
    <property type="entry name" value="Phosphatidylinositol 3-kinase Catalytic Subunit, Chain A, domain 4"/>
    <property type="match status" value="1"/>
</dbReference>
<evidence type="ECO:0000256" key="3">
    <source>
        <dbReference type="ARBA" id="ARBA00012169"/>
    </source>
</evidence>
<dbReference type="Gene3D" id="1.25.40.70">
    <property type="entry name" value="Phosphatidylinositol 3-kinase, accessory domain (PIK)"/>
    <property type="match status" value="1"/>
</dbReference>
<dbReference type="Gene3D" id="1.10.1070.11">
    <property type="entry name" value="Phosphatidylinositol 3-/4-kinase, catalytic domain"/>
    <property type="match status" value="1"/>
</dbReference>
<dbReference type="EC" id="2.7.1.67" evidence="3"/>
<dbReference type="GO" id="GO:0046854">
    <property type="term" value="P:phosphatidylinositol phosphate biosynthetic process"/>
    <property type="evidence" value="ECO:0007669"/>
    <property type="project" value="InterPro"/>
</dbReference>
<dbReference type="PANTHER" id="PTHR10048:SF15">
    <property type="entry name" value="PHOSPHATIDYLINOSITOL 4-KINASE ALPHA"/>
    <property type="match status" value="1"/>
</dbReference>
<keyword evidence="7" id="KW-0067">ATP-binding</keyword>
<dbReference type="Pfam" id="PF00613">
    <property type="entry name" value="PI3Ka"/>
    <property type="match status" value="1"/>
</dbReference>
<dbReference type="Proteomes" id="UP001216638">
    <property type="component" value="Chromosome 1"/>
</dbReference>
<feature type="domain" description="PI3K/PI4K catalytic" evidence="8">
    <location>
        <begin position="1745"/>
        <end position="2027"/>
    </location>
</feature>
<protein>
    <recommendedName>
        <fullName evidence="3">1-phosphatidylinositol 4-kinase</fullName>
        <ecNumber evidence="3">2.7.1.67</ecNumber>
    </recommendedName>
</protein>
<reference evidence="10" key="1">
    <citation type="submission" date="2023-03" db="EMBL/GenBank/DDBJ databases">
        <title>Mating type loci evolution in Malassezia.</title>
        <authorList>
            <person name="Coelho M.A."/>
        </authorList>
    </citation>
    <scope>NUCLEOTIDE SEQUENCE</scope>
    <source>
        <strain evidence="10">CBS 14135</strain>
    </source>
</reference>
<dbReference type="PROSITE" id="PS51545">
    <property type="entry name" value="PIK_HELICAL"/>
    <property type="match status" value="1"/>
</dbReference>
<comment type="similarity">
    <text evidence="2">Belongs to the PI3/PI4-kinase family. Type III PI4K subfamily.</text>
</comment>
<sequence>MKSVAYVVRVPHGVGAFAVQCTVLDHSLMVWCGVAPAALGDESDNEDDEVRAAMQAAGRAEPAIPARLAHDWSVAMNRSGSGNVQGTALAMAKRITTKLGIPQIFLSLDLPEAWTSSMSRSSEDVRALQLLELGIRRVMDFLDQPTHTLILLDLASNLAQDAAAGKLEQDDFAMLGATPTTSDVDARISASSARSYLAQARFAIATADAVCNEVPERTKEFLEEVLSELEHFATRLATAHFDESLQLGRQWPVPDELGYTLTEALLKLANVLPMHRKRALSALASYVHALSEAVVSPDAAAAALIVSRVPQLHGVARALQDVPFTWTRETYAPLVEALGGVASSARLPRLDALLVVLPEQHEAAAQCLALEDNVSVGASGSVARPRYAEWVLQHYATLGVPLSGRFVAWCALSAIASLLAQALARGGEAYAASWAALQRVAPAAPLGTESEVAEVAQRLYVQTAELVALLTSSTAQLHAELYARELLSTTLKVAVLCVAAYDGTALGPFVPNTLSALLGDDALLYDAVLQRSALESAAVLALVRPSTLPVLVPTLRRFVQRPLPLLEADLASGSPLLTTAGTTLGVCVQQLDADAPASLTYALLNLVARDAELAEQSTPPARGARDGRIASGPQGIVVGSTVVVIVALAKALGDVHYTVLAISLLLQRLQAPAPLAQTALLTHLVPLALMAPASSFVNVVDFFSDAARAAVRQGDMRSLGAVHNAQELLARGLTPDAERRAQVADAAAGEAARPRKPVLLDALLSLVVDAGALRNTAAVRGGVPVLAALLAHRDLNPQWAPSVEQVYLFRNLWTVIGVCGASTPLVAPMPHNEPLTVIALKTPVLLPTSVVNYVEEDIEYNSLLKHDAPPAAVDAVRRAVAPVLGARLLDGGKASPAKLAFLHAVLEVEWRRAAAGRPSTMLFYFAHHGVPRSSLVAPLQTIADRVFATFLVHVSQRAEAHAVGSYVYDELRNLLVGACHRDAIVRQNAHAYLERLTSAFPELFARADVVVTMLELLTLLARSCEGEVDNTYMPQYLFTSPLANVTLELTDAYSERKEILAQLYAAARNTLTRVQSEMPQELCHVLLRYLRHADAAHGADTDGLGKTVAMDFARGLPPQDPAALSPVRHDASGLLTRDLVAQSTYAGEVGTVPSAARRDALLAELEAMLYAAECGEHDAVTPESLRAAVYRAAACIVATPHLDFDLVHYVVAVPMALCTKPALVLAAQAWSWVMAARPDAETAVVGEIASGWTRTVHARQGIYTPTFVARDALLRKTDMSSFDRTAVAEEAAHADALFTGHLVVLQLLSDRLQASRSSNAALVTQLATLVQCQAQAAPLLNTHPLMRTTILALVLFGLRVLSYSHLDALVEVRLRDGVARLALHWFATPATSSYGGNRRRASVELQYVRDVQLALRTAAMRADSLVSASTVAHTGTPTVHSGHLLTPTCTLAQAVRHVQKLIQLLHALLAHEEQQLDVWLHPTADAATRAAPLSLDALHAAWSIDAAVAVQLVRRSRAAPLETEMGRLVRAAPHRAVRCAQALPSIVVERVSLAAKQGTNLKWLHLWAPVPPMHAIELLQPGVGGHPLVLQYAMRVLEELPTDLVFFYIPQLVQALREDKYGYVAQFILKTSLISQLFCHQILWNMDANKYKDDNAEEPDPLKPTLDELGKRIVSQLSGNAKEFYEREFTFFNEVTSISGKLKPYIKKTKAEKKAKIDEEMAKIRVDPGVYLPSNPDGSVVDLDRKSGRPLQSHAKAPFMATFLVRRPDGIRVDADGHQVYHDVWQSAIFKVGDDCRQDVLALQVIAQFKNIYMAIGLDVYLDPYRVTATAPGCGVIDVVPNATSRDEMGRQKINDLVDFFHTRFGAEDTVSFQRARLNFIQSMAAYSVVCHILQIRDRHNGNIMIDGEGHLVHIDFGFLFDIGPGGMRFEPYSFKLSLEMVAVMGGPDSPGFRMFEQLVVKAFLACRPYADEIVATCALMLGTGLPSFKGPATFERLRDRFKPHLSERDAAKHAMWLVKDAYGNRRAVLYDLLQEKQNHIPYRK</sequence>
<keyword evidence="11" id="KW-1185">Reference proteome</keyword>
<evidence type="ECO:0000256" key="7">
    <source>
        <dbReference type="ARBA" id="ARBA00022840"/>
    </source>
</evidence>
<dbReference type="InterPro" id="IPR011009">
    <property type="entry name" value="Kinase-like_dom_sf"/>
</dbReference>
<gene>
    <name evidence="10" type="primary">STT4</name>
    <name evidence="10" type="ORF">MBRA1_000466</name>
</gene>
<evidence type="ECO:0000256" key="2">
    <source>
        <dbReference type="ARBA" id="ARBA00006209"/>
    </source>
</evidence>
<dbReference type="PROSITE" id="PS50290">
    <property type="entry name" value="PI3_4_KINASE_3"/>
    <property type="match status" value="1"/>
</dbReference>
<dbReference type="EMBL" id="CP119951">
    <property type="protein sequence ID" value="WFC93842.1"/>
    <property type="molecule type" value="Genomic_DNA"/>
</dbReference>
<evidence type="ECO:0000256" key="1">
    <source>
        <dbReference type="ARBA" id="ARBA00001686"/>
    </source>
</evidence>
<evidence type="ECO:0000256" key="5">
    <source>
        <dbReference type="ARBA" id="ARBA00022741"/>
    </source>
</evidence>
<dbReference type="SMART" id="SM00146">
    <property type="entry name" value="PI3Kc"/>
    <property type="match status" value="1"/>
</dbReference>
<dbReference type="GO" id="GO:0004430">
    <property type="term" value="F:1-phosphatidylinositol 4-kinase activity"/>
    <property type="evidence" value="ECO:0007669"/>
    <property type="project" value="UniProtKB-EC"/>
</dbReference>
<dbReference type="PANTHER" id="PTHR10048">
    <property type="entry name" value="PHOSPHATIDYLINOSITOL KINASE"/>
    <property type="match status" value="1"/>
</dbReference>
<dbReference type="FunFam" id="3.30.1010.10:FF:000014">
    <property type="entry name" value="Phosphatidylinositol 4-kinase STT4"/>
    <property type="match status" value="1"/>
</dbReference>
<dbReference type="SUPFAM" id="SSF48371">
    <property type="entry name" value="ARM repeat"/>
    <property type="match status" value="1"/>
</dbReference>
<comment type="catalytic activity">
    <reaction evidence="1">
        <text>a 1,2-diacyl-sn-glycero-3-phospho-(1D-myo-inositol) + ATP = a 1,2-diacyl-sn-glycero-3-phospho-(1D-myo-inositol 4-phosphate) + ADP + H(+)</text>
        <dbReference type="Rhea" id="RHEA:19877"/>
        <dbReference type="ChEBI" id="CHEBI:15378"/>
        <dbReference type="ChEBI" id="CHEBI:30616"/>
        <dbReference type="ChEBI" id="CHEBI:57880"/>
        <dbReference type="ChEBI" id="CHEBI:58178"/>
        <dbReference type="ChEBI" id="CHEBI:456216"/>
        <dbReference type="EC" id="2.7.1.67"/>
    </reaction>
</comment>
<keyword evidence="4 10" id="KW-0808">Transferase</keyword>
<name>A0AAF0IMD0_9BASI</name>
<evidence type="ECO:0000259" key="8">
    <source>
        <dbReference type="PROSITE" id="PS50290"/>
    </source>
</evidence>
<dbReference type="SUPFAM" id="SSF56112">
    <property type="entry name" value="Protein kinase-like (PK-like)"/>
    <property type="match status" value="1"/>
</dbReference>
<dbReference type="PROSITE" id="PS00915">
    <property type="entry name" value="PI3_4_KINASE_1"/>
    <property type="match status" value="1"/>
</dbReference>
<dbReference type="InterPro" id="IPR036940">
    <property type="entry name" value="PI3/4_kinase_cat_sf"/>
</dbReference>
<dbReference type="InterPro" id="IPR001263">
    <property type="entry name" value="PI3K_accessory_dom"/>
</dbReference>
<evidence type="ECO:0000313" key="11">
    <source>
        <dbReference type="Proteomes" id="UP001216638"/>
    </source>
</evidence>
<feature type="domain" description="PIK helical" evidence="9">
    <location>
        <begin position="1494"/>
        <end position="1672"/>
    </location>
</feature>
<dbReference type="Pfam" id="PF19274">
    <property type="entry name" value="PI4K_N"/>
    <property type="match status" value="1"/>
</dbReference>
<dbReference type="InterPro" id="IPR018936">
    <property type="entry name" value="PI3/4_kinase_CS"/>
</dbReference>
<dbReference type="GO" id="GO:0048015">
    <property type="term" value="P:phosphatidylinositol-mediated signaling"/>
    <property type="evidence" value="ECO:0007669"/>
    <property type="project" value="TreeGrafter"/>
</dbReference>
<dbReference type="InterPro" id="IPR042236">
    <property type="entry name" value="PI3K_accessory_sf"/>
</dbReference>
<evidence type="ECO:0000259" key="9">
    <source>
        <dbReference type="PROSITE" id="PS51545"/>
    </source>
</evidence>
<keyword evidence="5" id="KW-0547">Nucleotide-binding</keyword>
<evidence type="ECO:0000313" key="10">
    <source>
        <dbReference type="EMBL" id="WFC93842.1"/>
    </source>
</evidence>
<dbReference type="FunFam" id="1.25.40.70:FF:000011">
    <property type="entry name" value="Phosphatidylinositol 4-kinase alpha"/>
    <property type="match status" value="1"/>
</dbReference>
<dbReference type="GO" id="GO:0005524">
    <property type="term" value="F:ATP binding"/>
    <property type="evidence" value="ECO:0007669"/>
    <property type="project" value="UniProtKB-KW"/>
</dbReference>
<accession>A0AAF0IMD0</accession>
<dbReference type="PROSITE" id="PS00916">
    <property type="entry name" value="PI3_4_KINASE_2"/>
    <property type="match status" value="1"/>
</dbReference>
<dbReference type="GO" id="GO:0005886">
    <property type="term" value="C:plasma membrane"/>
    <property type="evidence" value="ECO:0007669"/>
    <property type="project" value="TreeGrafter"/>
</dbReference>
<dbReference type="InterPro" id="IPR015433">
    <property type="entry name" value="PI3/4_kinase"/>
</dbReference>
<evidence type="ECO:0000256" key="4">
    <source>
        <dbReference type="ARBA" id="ARBA00022679"/>
    </source>
</evidence>
<dbReference type="InterPro" id="IPR000403">
    <property type="entry name" value="PI3/4_kinase_cat_dom"/>
</dbReference>
<dbReference type="GO" id="GO:0005737">
    <property type="term" value="C:cytoplasm"/>
    <property type="evidence" value="ECO:0007669"/>
    <property type="project" value="TreeGrafter"/>
</dbReference>
<dbReference type="Pfam" id="PF00454">
    <property type="entry name" value="PI3_PI4_kinase"/>
    <property type="match status" value="1"/>
</dbReference>
<dbReference type="InterPro" id="IPR045495">
    <property type="entry name" value="PI4K_N"/>
</dbReference>
<dbReference type="InterPro" id="IPR016024">
    <property type="entry name" value="ARM-type_fold"/>
</dbReference>
<organism evidence="10 11">
    <name type="scientific">Malassezia brasiliensis</name>
    <dbReference type="NCBI Taxonomy" id="1821822"/>
    <lineage>
        <taxon>Eukaryota</taxon>
        <taxon>Fungi</taxon>
        <taxon>Dikarya</taxon>
        <taxon>Basidiomycota</taxon>
        <taxon>Ustilaginomycotina</taxon>
        <taxon>Malasseziomycetes</taxon>
        <taxon>Malasseziales</taxon>
        <taxon>Malasseziaceae</taxon>
        <taxon>Malassezia</taxon>
    </lineage>
</organism>
<proteinExistence type="inferred from homology"/>
<keyword evidence="6" id="KW-0418">Kinase</keyword>